<dbReference type="EMBL" id="QPFP01000063">
    <property type="protein sequence ID" value="TEB24811.1"/>
    <property type="molecule type" value="Genomic_DNA"/>
</dbReference>
<evidence type="ECO:0000313" key="3">
    <source>
        <dbReference type="Proteomes" id="UP000298030"/>
    </source>
</evidence>
<comment type="caution">
    <text evidence="2">The sequence shown here is derived from an EMBL/GenBank/DDBJ whole genome shotgun (WGS) entry which is preliminary data.</text>
</comment>
<protein>
    <submittedName>
        <fullName evidence="2">Uncharacterized protein</fullName>
    </submittedName>
</protein>
<evidence type="ECO:0000256" key="1">
    <source>
        <dbReference type="SAM" id="Phobius"/>
    </source>
</evidence>
<proteinExistence type="predicted"/>
<feature type="transmembrane region" description="Helical" evidence="1">
    <location>
        <begin position="140"/>
        <end position="159"/>
    </location>
</feature>
<dbReference type="AlphaFoldDB" id="A0A4Y7SSX6"/>
<sequence>MDTLGRMSRSGARKRRVLSNPLRSRLRAKRGVKVTAWRTINSLVLLTFGATKAVMVSRGNPVADSFDMVVGLVWALISFWCGLIEEESPSIAPWLFQADITEFVLSVLALLAVWAVSGLAFILIELAVRDITVDTTTAKGVLSLVIPSAFIGGGVYGAVEASASDPTLLR</sequence>
<keyword evidence="1" id="KW-0472">Membrane</keyword>
<accession>A0A4Y7SSX6</accession>
<feature type="transmembrane region" description="Helical" evidence="1">
    <location>
        <begin position="103"/>
        <end position="128"/>
    </location>
</feature>
<reference evidence="2 3" key="1">
    <citation type="journal article" date="2019" name="Nat. Ecol. Evol.">
        <title>Megaphylogeny resolves global patterns of mushroom evolution.</title>
        <authorList>
            <person name="Varga T."/>
            <person name="Krizsan K."/>
            <person name="Foldi C."/>
            <person name="Dima B."/>
            <person name="Sanchez-Garcia M."/>
            <person name="Sanchez-Ramirez S."/>
            <person name="Szollosi G.J."/>
            <person name="Szarkandi J.G."/>
            <person name="Papp V."/>
            <person name="Albert L."/>
            <person name="Andreopoulos W."/>
            <person name="Angelini C."/>
            <person name="Antonin V."/>
            <person name="Barry K.W."/>
            <person name="Bougher N.L."/>
            <person name="Buchanan P."/>
            <person name="Buyck B."/>
            <person name="Bense V."/>
            <person name="Catcheside P."/>
            <person name="Chovatia M."/>
            <person name="Cooper J."/>
            <person name="Damon W."/>
            <person name="Desjardin D."/>
            <person name="Finy P."/>
            <person name="Geml J."/>
            <person name="Haridas S."/>
            <person name="Hughes K."/>
            <person name="Justo A."/>
            <person name="Karasinski D."/>
            <person name="Kautmanova I."/>
            <person name="Kiss B."/>
            <person name="Kocsube S."/>
            <person name="Kotiranta H."/>
            <person name="LaButti K.M."/>
            <person name="Lechner B.E."/>
            <person name="Liimatainen K."/>
            <person name="Lipzen A."/>
            <person name="Lukacs Z."/>
            <person name="Mihaltcheva S."/>
            <person name="Morgado L.N."/>
            <person name="Niskanen T."/>
            <person name="Noordeloos M.E."/>
            <person name="Ohm R.A."/>
            <person name="Ortiz-Santana B."/>
            <person name="Ovrebo C."/>
            <person name="Racz N."/>
            <person name="Riley R."/>
            <person name="Savchenko A."/>
            <person name="Shiryaev A."/>
            <person name="Soop K."/>
            <person name="Spirin V."/>
            <person name="Szebenyi C."/>
            <person name="Tomsovsky M."/>
            <person name="Tulloss R.E."/>
            <person name="Uehling J."/>
            <person name="Grigoriev I.V."/>
            <person name="Vagvolgyi C."/>
            <person name="Papp T."/>
            <person name="Martin F.M."/>
            <person name="Miettinen O."/>
            <person name="Hibbett D.S."/>
            <person name="Nagy L.G."/>
        </authorList>
    </citation>
    <scope>NUCLEOTIDE SEQUENCE [LARGE SCALE GENOMIC DNA]</scope>
    <source>
        <strain evidence="2 3">FP101781</strain>
    </source>
</reference>
<organism evidence="2 3">
    <name type="scientific">Coprinellus micaceus</name>
    <name type="common">Glistening ink-cap mushroom</name>
    <name type="synonym">Coprinus micaceus</name>
    <dbReference type="NCBI Taxonomy" id="71717"/>
    <lineage>
        <taxon>Eukaryota</taxon>
        <taxon>Fungi</taxon>
        <taxon>Dikarya</taxon>
        <taxon>Basidiomycota</taxon>
        <taxon>Agaricomycotina</taxon>
        <taxon>Agaricomycetes</taxon>
        <taxon>Agaricomycetidae</taxon>
        <taxon>Agaricales</taxon>
        <taxon>Agaricineae</taxon>
        <taxon>Psathyrellaceae</taxon>
        <taxon>Coprinellus</taxon>
    </lineage>
</organism>
<dbReference type="Proteomes" id="UP000298030">
    <property type="component" value="Unassembled WGS sequence"/>
</dbReference>
<keyword evidence="1" id="KW-0812">Transmembrane</keyword>
<gene>
    <name evidence="2" type="ORF">FA13DRAFT_1287684</name>
</gene>
<keyword evidence="3" id="KW-1185">Reference proteome</keyword>
<evidence type="ECO:0000313" key="2">
    <source>
        <dbReference type="EMBL" id="TEB24811.1"/>
    </source>
</evidence>
<dbReference type="OrthoDB" id="3058001at2759"/>
<name>A0A4Y7SSX6_COPMI</name>
<keyword evidence="1" id="KW-1133">Transmembrane helix</keyword>